<sequence length="268" mass="29874">MADDGEREGAIPTNLRLLLVLEAMAEAGVPVTPTEVNERLGLPKPTIHRLFTTLENEGFIQREIDGRGYSPGRRMRKMSTGILSSLRIRTARIAILSKLAEEIGETSNIAIPDRDAMVYLDRVETKWPLRIQLPVGTRVPFYCTASGKMYLSSLDRRHLRNYALSAQLDPHTKRTITDPEALIDEAIQARERGYSTDNEEFMEDMIAVAVPILEGNGRMVSTLSFHAPVQRLAMPDAIGHVERLKTAARRLSELLSEGEPIAADSRAE</sequence>
<keyword evidence="2" id="KW-0238">DNA-binding</keyword>
<comment type="caution">
    <text evidence="6">The sequence shown here is derived from an EMBL/GenBank/DDBJ whole genome shotgun (WGS) entry which is preliminary data.</text>
</comment>
<dbReference type="InterPro" id="IPR005471">
    <property type="entry name" value="Tscrpt_reg_IclR_N"/>
</dbReference>
<evidence type="ECO:0000256" key="3">
    <source>
        <dbReference type="ARBA" id="ARBA00023163"/>
    </source>
</evidence>
<organism evidence="6 7">
    <name type="scientific">Ruegeria pomeroyi</name>
    <dbReference type="NCBI Taxonomy" id="89184"/>
    <lineage>
        <taxon>Bacteria</taxon>
        <taxon>Pseudomonadati</taxon>
        <taxon>Pseudomonadota</taxon>
        <taxon>Alphaproteobacteria</taxon>
        <taxon>Rhodobacterales</taxon>
        <taxon>Roseobacteraceae</taxon>
        <taxon>Ruegeria</taxon>
    </lineage>
</organism>
<dbReference type="Gene3D" id="3.30.450.40">
    <property type="match status" value="1"/>
</dbReference>
<dbReference type="PANTHER" id="PTHR30136:SF24">
    <property type="entry name" value="HTH-TYPE TRANSCRIPTIONAL REPRESSOR ALLR"/>
    <property type="match status" value="1"/>
</dbReference>
<dbReference type="SMART" id="SM00346">
    <property type="entry name" value="HTH_ICLR"/>
    <property type="match status" value="1"/>
</dbReference>
<dbReference type="Gene3D" id="1.10.10.10">
    <property type="entry name" value="Winged helix-like DNA-binding domain superfamily/Winged helix DNA-binding domain"/>
    <property type="match status" value="1"/>
</dbReference>
<accession>A0A850LH34</accession>
<reference evidence="6 7" key="1">
    <citation type="journal article" date="2020" name="Proc. Natl. Acad. Sci. U.S.A.">
        <title>Ecological drivers of bacterial community assembly in synthetic phycospheres.</title>
        <authorList>
            <person name="Fu H."/>
            <person name="Uchimiya M."/>
            <person name="Gore J."/>
            <person name="Moran M.A."/>
        </authorList>
    </citation>
    <scope>NUCLEOTIDE SEQUENCE [LARGE SCALE GENOMIC DNA]</scope>
    <source>
        <strain evidence="6">HF-Din03</strain>
    </source>
</reference>
<dbReference type="InterPro" id="IPR029016">
    <property type="entry name" value="GAF-like_dom_sf"/>
</dbReference>
<feature type="domain" description="HTH iclR-type" evidence="4">
    <location>
        <begin position="11"/>
        <end position="73"/>
    </location>
</feature>
<proteinExistence type="predicted"/>
<dbReference type="SUPFAM" id="SSF55781">
    <property type="entry name" value="GAF domain-like"/>
    <property type="match status" value="1"/>
</dbReference>
<keyword evidence="1" id="KW-0805">Transcription regulation</keyword>
<evidence type="ECO:0000256" key="1">
    <source>
        <dbReference type="ARBA" id="ARBA00023015"/>
    </source>
</evidence>
<dbReference type="PANTHER" id="PTHR30136">
    <property type="entry name" value="HELIX-TURN-HELIX TRANSCRIPTIONAL REGULATOR, ICLR FAMILY"/>
    <property type="match status" value="1"/>
</dbReference>
<evidence type="ECO:0000259" key="5">
    <source>
        <dbReference type="PROSITE" id="PS51078"/>
    </source>
</evidence>
<dbReference type="InterPro" id="IPR050707">
    <property type="entry name" value="HTH_MetabolicPath_Reg"/>
</dbReference>
<evidence type="ECO:0000259" key="4">
    <source>
        <dbReference type="PROSITE" id="PS51077"/>
    </source>
</evidence>
<dbReference type="InterPro" id="IPR014757">
    <property type="entry name" value="Tscrpt_reg_IclR_C"/>
</dbReference>
<dbReference type="PROSITE" id="PS51077">
    <property type="entry name" value="HTH_ICLR"/>
    <property type="match status" value="1"/>
</dbReference>
<dbReference type="PROSITE" id="PS51078">
    <property type="entry name" value="ICLR_ED"/>
    <property type="match status" value="1"/>
</dbReference>
<protein>
    <submittedName>
        <fullName evidence="6">IclR family transcriptional regulator</fullName>
    </submittedName>
</protein>
<gene>
    <name evidence="6" type="ORF">HW564_09895</name>
</gene>
<dbReference type="Pfam" id="PF09339">
    <property type="entry name" value="HTH_IclR"/>
    <property type="match status" value="1"/>
</dbReference>
<evidence type="ECO:0000313" key="7">
    <source>
        <dbReference type="Proteomes" id="UP000565723"/>
    </source>
</evidence>
<evidence type="ECO:0000256" key="2">
    <source>
        <dbReference type="ARBA" id="ARBA00023125"/>
    </source>
</evidence>
<dbReference type="InterPro" id="IPR036390">
    <property type="entry name" value="WH_DNA-bd_sf"/>
</dbReference>
<evidence type="ECO:0000313" key="6">
    <source>
        <dbReference type="EMBL" id="NVK97228.1"/>
    </source>
</evidence>
<dbReference type="InterPro" id="IPR036388">
    <property type="entry name" value="WH-like_DNA-bd_sf"/>
</dbReference>
<dbReference type="GO" id="GO:0003677">
    <property type="term" value="F:DNA binding"/>
    <property type="evidence" value="ECO:0007669"/>
    <property type="project" value="UniProtKB-KW"/>
</dbReference>
<dbReference type="RefSeq" id="WP_011048072.1">
    <property type="nucleotide sequence ID" value="NZ_CP076685.1"/>
</dbReference>
<dbReference type="OMA" id="RVETHEP"/>
<dbReference type="Pfam" id="PF01614">
    <property type="entry name" value="IclR_C"/>
    <property type="match status" value="1"/>
</dbReference>
<dbReference type="Proteomes" id="UP000565723">
    <property type="component" value="Unassembled WGS sequence"/>
</dbReference>
<name>A0A850LH34_9RHOB</name>
<feature type="domain" description="IclR-ED" evidence="5">
    <location>
        <begin position="74"/>
        <end position="257"/>
    </location>
</feature>
<dbReference type="GO" id="GO:0045892">
    <property type="term" value="P:negative regulation of DNA-templated transcription"/>
    <property type="evidence" value="ECO:0007669"/>
    <property type="project" value="TreeGrafter"/>
</dbReference>
<dbReference type="GO" id="GO:0003700">
    <property type="term" value="F:DNA-binding transcription factor activity"/>
    <property type="evidence" value="ECO:0007669"/>
    <property type="project" value="TreeGrafter"/>
</dbReference>
<dbReference type="AlphaFoldDB" id="A0A850LH34"/>
<keyword evidence="3" id="KW-0804">Transcription</keyword>
<dbReference type="SUPFAM" id="SSF46785">
    <property type="entry name" value="Winged helix' DNA-binding domain"/>
    <property type="match status" value="1"/>
</dbReference>
<dbReference type="EMBL" id="JABXIY010000024">
    <property type="protein sequence ID" value="NVK97228.1"/>
    <property type="molecule type" value="Genomic_DNA"/>
</dbReference>